<sequence>MARLYGKRPKNKLFFWLIPAIALLSVGALEYTGTTNFVPDMGRSLEAYQSYR</sequence>
<proteinExistence type="predicted"/>
<dbReference type="Proteomes" id="UP000095472">
    <property type="component" value="Chromosome"/>
</dbReference>
<dbReference type="EMBL" id="CP182909">
    <property type="protein sequence ID" value="XPM66233.1"/>
    <property type="molecule type" value="Genomic_DNA"/>
</dbReference>
<evidence type="ECO:0000313" key="1">
    <source>
        <dbReference type="EMBL" id="XPM66233.1"/>
    </source>
</evidence>
<gene>
    <name evidence="1" type="ORF">BH720_013090</name>
</gene>
<name>A0ACD5GZ06_9CYAN</name>
<keyword evidence="2" id="KW-1185">Reference proteome</keyword>
<evidence type="ECO:0000313" key="2">
    <source>
        <dbReference type="Proteomes" id="UP000095472"/>
    </source>
</evidence>
<reference evidence="1 2" key="1">
    <citation type="journal article" date="2016" name="Genome Announc.">
        <title>Draft Genome Sequence of the Thermotolerant Cyanobacterium Desertifilum sp. IPPAS B-1220.</title>
        <authorList>
            <person name="Mironov K.S."/>
            <person name="Sinetova M.A."/>
            <person name="Bolatkhan K."/>
            <person name="Zayadan B.K."/>
            <person name="Ustinova V.V."/>
            <person name="Kupriyanova E.V."/>
            <person name="Skrypnik A.N."/>
            <person name="Gogoleva N.E."/>
            <person name="Gogolev Y.V."/>
            <person name="Los D.A."/>
        </authorList>
    </citation>
    <scope>NUCLEOTIDE SEQUENCE [LARGE SCALE GENOMIC DNA]</scope>
    <source>
        <strain evidence="1 2">IPPAS B-1220</strain>
    </source>
</reference>
<organism evidence="1 2">
    <name type="scientific">Desertifilum tharense IPPAS B-1220</name>
    <dbReference type="NCBI Taxonomy" id="1781255"/>
    <lineage>
        <taxon>Bacteria</taxon>
        <taxon>Bacillati</taxon>
        <taxon>Cyanobacteriota</taxon>
        <taxon>Cyanophyceae</taxon>
        <taxon>Desertifilales</taxon>
        <taxon>Desertifilaceae</taxon>
        <taxon>Desertifilum</taxon>
    </lineage>
</organism>
<accession>A0ACD5GZ06</accession>
<protein>
    <submittedName>
        <fullName evidence="1">Uncharacterized protein</fullName>
    </submittedName>
</protein>